<evidence type="ECO:0000313" key="1">
    <source>
        <dbReference type="EMBL" id="KAH7916436.1"/>
    </source>
</evidence>
<sequence>MRSTTRSTRSTRSAKAPGSDAKENSAACTISTIPIYSPKFDSEGRQSQPLSGRKFRHRMTPGQLERLEECFEQNTHPSRDKKKEVAAELMMDIKTVNIWFQNKRQAAKKSQPKLALTSMLQSEEPVAKLVIDEHISGYSSLRNVSSPSTNTTLATIAGNSLASEAVRPSNPVAKNLRAIAPKKSSNVALKPLTYIRIRFTPKPKNNQVMSEVTPRELWEHLSSSPPVSERSLKTTETLGDDSTNTASDDTKQRDKRLRTLEWACDRQAKRRKASPSEGKGHGEIVSPSTVAVSSDQDTDPALSLLALAAGRECKKGTTVSRDVMHGASLLLCFKNSIRKPKRLPA</sequence>
<proteinExistence type="predicted"/>
<protein>
    <submittedName>
        <fullName evidence="1">Uncharacterized protein</fullName>
    </submittedName>
</protein>
<dbReference type="Proteomes" id="UP000790377">
    <property type="component" value="Unassembled WGS sequence"/>
</dbReference>
<reference evidence="1" key="1">
    <citation type="journal article" date="2021" name="New Phytol.">
        <title>Evolutionary innovations through gain and loss of genes in the ectomycorrhizal Boletales.</title>
        <authorList>
            <person name="Wu G."/>
            <person name="Miyauchi S."/>
            <person name="Morin E."/>
            <person name="Kuo A."/>
            <person name="Drula E."/>
            <person name="Varga T."/>
            <person name="Kohler A."/>
            <person name="Feng B."/>
            <person name="Cao Y."/>
            <person name="Lipzen A."/>
            <person name="Daum C."/>
            <person name="Hundley H."/>
            <person name="Pangilinan J."/>
            <person name="Johnson J."/>
            <person name="Barry K."/>
            <person name="LaButti K."/>
            <person name="Ng V."/>
            <person name="Ahrendt S."/>
            <person name="Min B."/>
            <person name="Choi I.G."/>
            <person name="Park H."/>
            <person name="Plett J.M."/>
            <person name="Magnuson J."/>
            <person name="Spatafora J.W."/>
            <person name="Nagy L.G."/>
            <person name="Henrissat B."/>
            <person name="Grigoriev I.V."/>
            <person name="Yang Z.L."/>
            <person name="Xu J."/>
            <person name="Martin F.M."/>
        </authorList>
    </citation>
    <scope>NUCLEOTIDE SEQUENCE</scope>
    <source>
        <strain evidence="1">ATCC 28755</strain>
    </source>
</reference>
<evidence type="ECO:0000313" key="2">
    <source>
        <dbReference type="Proteomes" id="UP000790377"/>
    </source>
</evidence>
<keyword evidence="2" id="KW-1185">Reference proteome</keyword>
<dbReference type="EMBL" id="MU267591">
    <property type="protein sequence ID" value="KAH7916436.1"/>
    <property type="molecule type" value="Genomic_DNA"/>
</dbReference>
<gene>
    <name evidence="1" type="ORF">BJ138DRAFT_1097128</name>
</gene>
<organism evidence="1 2">
    <name type="scientific">Hygrophoropsis aurantiaca</name>
    <dbReference type="NCBI Taxonomy" id="72124"/>
    <lineage>
        <taxon>Eukaryota</taxon>
        <taxon>Fungi</taxon>
        <taxon>Dikarya</taxon>
        <taxon>Basidiomycota</taxon>
        <taxon>Agaricomycotina</taxon>
        <taxon>Agaricomycetes</taxon>
        <taxon>Agaricomycetidae</taxon>
        <taxon>Boletales</taxon>
        <taxon>Coniophorineae</taxon>
        <taxon>Hygrophoropsidaceae</taxon>
        <taxon>Hygrophoropsis</taxon>
    </lineage>
</organism>
<name>A0ACB8ASR5_9AGAM</name>
<accession>A0ACB8ASR5</accession>
<comment type="caution">
    <text evidence="1">The sequence shown here is derived from an EMBL/GenBank/DDBJ whole genome shotgun (WGS) entry which is preliminary data.</text>
</comment>